<accession>A0A1A9HBU3</accession>
<dbReference type="RefSeq" id="WP_064438080.1">
    <property type="nucleotide sequence ID" value="NZ_CP011485.1"/>
</dbReference>
<protein>
    <submittedName>
        <fullName evidence="1">Uncharacterized protein</fullName>
    </submittedName>
</protein>
<dbReference type="AlphaFoldDB" id="A0A1A9HBU3"/>
<sequence>MPYRLEKHFQDLIASNNNIQKDICSILEMDYKDFKLLREDTYINGITADFTLFEKNKVRAIIECKGGAIGVSEYVRGIGQIFQYEYFFENHLSLKNYEFCQNFNSVLIFPESVLKNNDFNVGLFKYPKSKKILEINSHNLAVRPINDNELEKLRETKHRDFKVISPYYVRDIRFFEVYFLLQVLAIFKLKNKLAHRKNIEETILKKTHSLNNGNWRNVFITLATLGLIDSKNYPTSIGLDFVGMSYSEFLVMVFESYIKPYYIEIFKLVENDTLNLKNNEIAERIKMHFNNHEVLFLTESNSRYISSWLNIAKDDFAFFSFTKRLVQRQLIFNPFTSNKENFIKHIEKYSLYNKYKERYEEILNGI</sequence>
<reference evidence="1 2" key="1">
    <citation type="submission" date="2014-04" db="EMBL/GenBank/DDBJ databases">
        <title>Detecting global and local adaptation in a worldwide sample of Helicobacter pylori genomes.</title>
        <authorList>
            <person name="Montano V."/>
            <person name="Didelot X."/>
            <person name="Foll M."/>
            <person name="Linz B."/>
            <person name="Reinhardt R."/>
            <person name="Suerbaum S."/>
            <person name="Moodley Y."/>
            <person name="Jensen J.D."/>
        </authorList>
    </citation>
    <scope>NUCLEOTIDE SEQUENCE [LARGE SCALE GENOMIC DNA]</scope>
    <source>
        <strain evidence="2">ausabrJ05</strain>
    </source>
</reference>
<evidence type="ECO:0000313" key="1">
    <source>
        <dbReference type="EMBL" id="ANH47450.1"/>
    </source>
</evidence>
<dbReference type="PATRIC" id="fig|210.2440.peg.1345"/>
<proteinExistence type="predicted"/>
<evidence type="ECO:0000313" key="2">
    <source>
        <dbReference type="Proteomes" id="UP000078049"/>
    </source>
</evidence>
<dbReference type="Proteomes" id="UP000078049">
    <property type="component" value="Chromosome"/>
</dbReference>
<dbReference type="EMBL" id="CP011485">
    <property type="protein sequence ID" value="ANH47450.1"/>
    <property type="molecule type" value="Genomic_DNA"/>
</dbReference>
<name>A0A1A9HBU3_HELPX</name>
<gene>
    <name evidence="1" type="ORF">AA973_06560</name>
</gene>
<organism evidence="1 2">
    <name type="scientific">Helicobacter pylori</name>
    <name type="common">Campylobacter pylori</name>
    <dbReference type="NCBI Taxonomy" id="210"/>
    <lineage>
        <taxon>Bacteria</taxon>
        <taxon>Pseudomonadati</taxon>
        <taxon>Campylobacterota</taxon>
        <taxon>Epsilonproteobacteria</taxon>
        <taxon>Campylobacterales</taxon>
        <taxon>Helicobacteraceae</taxon>
        <taxon>Helicobacter</taxon>
    </lineage>
</organism>